<dbReference type="Proteomes" id="UP000186684">
    <property type="component" value="Unassembled WGS sequence"/>
</dbReference>
<evidence type="ECO:0000256" key="1">
    <source>
        <dbReference type="SAM" id="SignalP"/>
    </source>
</evidence>
<accession>A0A1N7MTB3</accession>
<dbReference type="EMBL" id="FTOQ01000005">
    <property type="protein sequence ID" value="SIS89384.1"/>
    <property type="molecule type" value="Genomic_DNA"/>
</dbReference>
<name>A0A1N7MTB3_9RHOB</name>
<dbReference type="OrthoDB" id="7859793at2"/>
<feature type="chain" id="PRO_5012613909" evidence="1">
    <location>
        <begin position="33"/>
        <end position="165"/>
    </location>
</feature>
<sequence length="165" mass="17920">MRDMSLSAFRVVFNAVSLAGLAVLALGSPGSAGSETLPWPDDAVKRPYIFTQQHNVDGRPDAESRIQKIRLDWPLQVQLPGNPAVWTFVEDQSVLVEPRGRTMVYSPNRIDGTESIFVFDFALAADAKDGDAGVITLATEELPASLAPVMPNGVFVVKFHVIDPD</sequence>
<proteinExistence type="predicted"/>
<gene>
    <name evidence="2" type="ORF">SAMN05421759_105179</name>
</gene>
<dbReference type="RefSeq" id="WP_159441634.1">
    <property type="nucleotide sequence ID" value="NZ_FTOQ01000005.1"/>
</dbReference>
<feature type="signal peptide" evidence="1">
    <location>
        <begin position="1"/>
        <end position="32"/>
    </location>
</feature>
<reference evidence="3" key="1">
    <citation type="submission" date="2017-01" db="EMBL/GenBank/DDBJ databases">
        <authorList>
            <person name="Varghese N."/>
            <person name="Submissions S."/>
        </authorList>
    </citation>
    <scope>NUCLEOTIDE SEQUENCE [LARGE SCALE GENOMIC DNA]</scope>
    <source>
        <strain evidence="3">DSM 29430</strain>
    </source>
</reference>
<organism evidence="2 3">
    <name type="scientific">Roseivivax lentus</name>
    <dbReference type="NCBI Taxonomy" id="633194"/>
    <lineage>
        <taxon>Bacteria</taxon>
        <taxon>Pseudomonadati</taxon>
        <taxon>Pseudomonadota</taxon>
        <taxon>Alphaproteobacteria</taxon>
        <taxon>Rhodobacterales</taxon>
        <taxon>Roseobacteraceae</taxon>
        <taxon>Roseivivax</taxon>
    </lineage>
</organism>
<evidence type="ECO:0000313" key="2">
    <source>
        <dbReference type="EMBL" id="SIS89384.1"/>
    </source>
</evidence>
<protein>
    <submittedName>
        <fullName evidence="2">Uncharacterized protein</fullName>
    </submittedName>
</protein>
<dbReference type="AlphaFoldDB" id="A0A1N7MTB3"/>
<dbReference type="STRING" id="633194.SAMN05421759_105179"/>
<keyword evidence="3" id="KW-1185">Reference proteome</keyword>
<keyword evidence="1" id="KW-0732">Signal</keyword>
<evidence type="ECO:0000313" key="3">
    <source>
        <dbReference type="Proteomes" id="UP000186684"/>
    </source>
</evidence>